<evidence type="ECO:0000256" key="2">
    <source>
        <dbReference type="ARBA" id="ARBA00022723"/>
    </source>
</evidence>
<dbReference type="Proteomes" id="UP000694395">
    <property type="component" value="Chromosome 13"/>
</dbReference>
<sequence length="624" mass="69477">MALPPVYLSLDAAMSPKITVELLRQLRQAMRNTKYIAEPIQAYIVPSGDAHQSEYIAPCDCRREFICGFNGSAGTAIVTEKHAAMWTDGRYFLQASQQMDNNWTLMKMGLKETLSQEDWLISVLPENSTVGVDPWIIAADQWKNMSKALASAGHSLVAVQDNLIDAIWMDRPTRPSTQLLTLGLGFTGRKNVIHQTGVKWQCVLTVLLFPGLFNLRGSDIEYNPVFFAYAIVGMNTIRLFVDIKRLAVPTVREHLQLDTPSKVELSIQTAPYESVFTELQAVCASLGPKEKVWISDKASCALMQVIPKTHRSPIPYTPLCLAKAVKNATEIQGMKMAHIKDAVALCELFAWLEKEIPKGTVTEISAADKAEELRSQQKDFVGLSFPSISSVGPNGAIIHYRPLPETNRTLSLNEIYLLDSGAQYIDGTTDVTRTMHFGSPSAYEKETFTYVLKGHIAVSAAIFPNGTKGHLLDSFARQALWESGLDYLHGTGHGVGCFLNVHEGPCGISYKTFADEPLEAGMIVSDEPGYYEDGLFGIRIENVVLVVPAKPKYNYRNKGSLTFEPLTLVPIQAKMVNTDLLTQKERDWVNEYHRQCRETIGAELERQGRKEAMDWLIRETQPIA</sequence>
<dbReference type="FunFam" id="3.90.230.10:FF:000004">
    <property type="entry name" value="xaa-Pro aminopeptidase 1 isoform X1"/>
    <property type="match status" value="1"/>
</dbReference>
<dbReference type="FunFam" id="3.40.350.10:FF:000001">
    <property type="entry name" value="Putative xaa-Pro aminopeptidase 1"/>
    <property type="match status" value="1"/>
</dbReference>
<dbReference type="InterPro" id="IPR050422">
    <property type="entry name" value="X-Pro_aminopeptidase_P"/>
</dbReference>
<dbReference type="Pfam" id="PF16189">
    <property type="entry name" value="Creatinase_N_2"/>
    <property type="match status" value="1"/>
</dbReference>
<dbReference type="GO" id="GO:0046872">
    <property type="term" value="F:metal ion binding"/>
    <property type="evidence" value="ECO:0007669"/>
    <property type="project" value="UniProtKB-KW"/>
</dbReference>
<dbReference type="SUPFAM" id="SSF53092">
    <property type="entry name" value="Creatinase/prolidase N-terminal domain"/>
    <property type="match status" value="1"/>
</dbReference>
<protein>
    <submittedName>
        <fullName evidence="7">X-prolyl aminopeptidase (aminopeptidase P) 1, soluble</fullName>
    </submittedName>
</protein>
<dbReference type="Pfam" id="PF01321">
    <property type="entry name" value="Creatinase_N"/>
    <property type="match status" value="1"/>
</dbReference>
<dbReference type="InterPro" id="IPR029149">
    <property type="entry name" value="Creatin/AminoP/Spt16_N"/>
</dbReference>
<feature type="domain" description="Creatinase N-terminal" evidence="5">
    <location>
        <begin position="26"/>
        <end position="160"/>
    </location>
</feature>
<proteinExistence type="inferred from homology"/>
<reference evidence="7" key="2">
    <citation type="submission" date="2025-08" db="UniProtKB">
        <authorList>
            <consortium name="Ensembl"/>
        </authorList>
    </citation>
    <scope>IDENTIFICATION</scope>
</reference>
<dbReference type="InterPro" id="IPR036005">
    <property type="entry name" value="Creatinase/aminopeptidase-like"/>
</dbReference>
<name>A0A8C7T8H6_ONCMY</name>
<reference evidence="7" key="1">
    <citation type="submission" date="2020-07" db="EMBL/GenBank/DDBJ databases">
        <title>A long reads based de novo assembly of the rainbow trout Arlee double haploid line genome.</title>
        <authorList>
            <person name="Gao G."/>
            <person name="Palti Y."/>
        </authorList>
    </citation>
    <scope>NUCLEOTIDE SEQUENCE [LARGE SCALE GENOMIC DNA]</scope>
</reference>
<evidence type="ECO:0000313" key="8">
    <source>
        <dbReference type="Proteomes" id="UP000694395"/>
    </source>
</evidence>
<evidence type="ECO:0000259" key="5">
    <source>
        <dbReference type="Pfam" id="PF01321"/>
    </source>
</evidence>
<dbReference type="GeneTree" id="ENSGT00940000157716"/>
<evidence type="ECO:0000256" key="1">
    <source>
        <dbReference type="ARBA" id="ARBA00008766"/>
    </source>
</evidence>
<dbReference type="SUPFAM" id="SSF55920">
    <property type="entry name" value="Creatinase/aminopeptidase"/>
    <property type="match status" value="1"/>
</dbReference>
<evidence type="ECO:0000259" key="6">
    <source>
        <dbReference type="Pfam" id="PF16188"/>
    </source>
</evidence>
<keyword evidence="3" id="KW-0378">Hydrolase</keyword>
<dbReference type="InterPro" id="IPR000994">
    <property type="entry name" value="Pept_M24"/>
</dbReference>
<dbReference type="GO" id="GO:0070006">
    <property type="term" value="F:metalloaminopeptidase activity"/>
    <property type="evidence" value="ECO:0007669"/>
    <property type="project" value="InterPro"/>
</dbReference>
<dbReference type="InterPro" id="IPR000587">
    <property type="entry name" value="Creatinase_N"/>
</dbReference>
<dbReference type="PANTHER" id="PTHR43763:SF6">
    <property type="entry name" value="XAA-PRO AMINOPEPTIDASE 1"/>
    <property type="match status" value="1"/>
</dbReference>
<reference evidence="7" key="3">
    <citation type="submission" date="2025-09" db="UniProtKB">
        <authorList>
            <consortium name="Ensembl"/>
        </authorList>
    </citation>
    <scope>IDENTIFICATION</scope>
</reference>
<accession>A0A8C7T8H6</accession>
<dbReference type="InterPro" id="IPR033740">
    <property type="entry name" value="Pept_M24B"/>
</dbReference>
<dbReference type="Gene3D" id="3.40.350.10">
    <property type="entry name" value="Creatinase/prolidase N-terminal domain"/>
    <property type="match status" value="2"/>
</dbReference>
<keyword evidence="8" id="KW-1185">Reference proteome</keyword>
<dbReference type="Pfam" id="PF00557">
    <property type="entry name" value="Peptidase_M24"/>
    <property type="match status" value="1"/>
</dbReference>
<dbReference type="Ensembl" id="ENSOMYT00000085346.2">
    <property type="protein sequence ID" value="ENSOMYP00000078371.2"/>
    <property type="gene ID" value="ENSOMYG00000034823.2"/>
</dbReference>
<evidence type="ECO:0000313" key="7">
    <source>
        <dbReference type="Ensembl" id="ENSOMYP00000078371.2"/>
    </source>
</evidence>
<dbReference type="Gene3D" id="3.90.230.10">
    <property type="entry name" value="Creatinase/methionine aminopeptidase superfamily"/>
    <property type="match status" value="1"/>
</dbReference>
<dbReference type="GO" id="GO:0005737">
    <property type="term" value="C:cytoplasm"/>
    <property type="evidence" value="ECO:0007669"/>
    <property type="project" value="UniProtKB-ARBA"/>
</dbReference>
<evidence type="ECO:0000259" key="4">
    <source>
        <dbReference type="Pfam" id="PF00557"/>
    </source>
</evidence>
<dbReference type="Pfam" id="PF16188">
    <property type="entry name" value="Peptidase_M24_C"/>
    <property type="match status" value="1"/>
</dbReference>
<dbReference type="InterPro" id="IPR032416">
    <property type="entry name" value="Peptidase_M24_C"/>
</dbReference>
<dbReference type="PANTHER" id="PTHR43763">
    <property type="entry name" value="XAA-PRO AMINOPEPTIDASE 1"/>
    <property type="match status" value="1"/>
</dbReference>
<comment type="similarity">
    <text evidence="1">Belongs to the peptidase M24B family.</text>
</comment>
<dbReference type="CDD" id="cd01085">
    <property type="entry name" value="APP"/>
    <property type="match status" value="1"/>
</dbReference>
<dbReference type="AlphaFoldDB" id="A0A8C7T8H6"/>
<feature type="domain" description="Peptidase M24 C-terminal" evidence="6">
    <location>
        <begin position="561"/>
        <end position="623"/>
    </location>
</feature>
<keyword evidence="2" id="KW-0479">Metal-binding</keyword>
<organism evidence="7 8">
    <name type="scientific">Oncorhynchus mykiss</name>
    <name type="common">Rainbow trout</name>
    <name type="synonym">Salmo gairdneri</name>
    <dbReference type="NCBI Taxonomy" id="8022"/>
    <lineage>
        <taxon>Eukaryota</taxon>
        <taxon>Metazoa</taxon>
        <taxon>Chordata</taxon>
        <taxon>Craniata</taxon>
        <taxon>Vertebrata</taxon>
        <taxon>Euteleostomi</taxon>
        <taxon>Actinopterygii</taxon>
        <taxon>Neopterygii</taxon>
        <taxon>Teleostei</taxon>
        <taxon>Protacanthopterygii</taxon>
        <taxon>Salmoniformes</taxon>
        <taxon>Salmonidae</taxon>
        <taxon>Salmoninae</taxon>
        <taxon>Oncorhynchus</taxon>
    </lineage>
</organism>
<feature type="domain" description="Peptidase M24" evidence="4">
    <location>
        <begin position="333"/>
        <end position="546"/>
    </location>
</feature>
<evidence type="ECO:0000256" key="3">
    <source>
        <dbReference type="ARBA" id="ARBA00022801"/>
    </source>
</evidence>